<keyword evidence="3" id="KW-0808">Transferase</keyword>
<reference evidence="4 5" key="1">
    <citation type="journal article" date="2010" name="Science">
        <title>Genomic comparison of the ants Camponotus floridanus and Harpegnathos saltator.</title>
        <authorList>
            <person name="Bonasio R."/>
            <person name="Zhang G."/>
            <person name="Ye C."/>
            <person name="Mutti N.S."/>
            <person name="Fang X."/>
            <person name="Qin N."/>
            <person name="Donahue G."/>
            <person name="Yang P."/>
            <person name="Li Q."/>
            <person name="Li C."/>
            <person name="Zhang P."/>
            <person name="Huang Z."/>
            <person name="Berger S.L."/>
            <person name="Reinberg D."/>
            <person name="Wang J."/>
            <person name="Liebig J."/>
        </authorList>
    </citation>
    <scope>NUCLEOTIDE SEQUENCE [LARGE SCALE GENOMIC DNA]</scope>
    <source>
        <strain evidence="5">C129</strain>
    </source>
</reference>
<dbReference type="EMBL" id="GL442222">
    <property type="protein sequence ID" value="EFN63730.1"/>
    <property type="molecule type" value="Genomic_DNA"/>
</dbReference>
<dbReference type="Proteomes" id="UP000000311">
    <property type="component" value="Unassembled WGS sequence"/>
</dbReference>
<dbReference type="AlphaFoldDB" id="E2AS59"/>
<dbReference type="OrthoDB" id="5835829at2759"/>
<dbReference type="InterPro" id="IPR050271">
    <property type="entry name" value="UDP-glycosyltransferase"/>
</dbReference>
<accession>E2AS59</accession>
<gene>
    <name evidence="4" type="ORF">EAG_12554</name>
</gene>
<evidence type="ECO:0000313" key="5">
    <source>
        <dbReference type="Proteomes" id="UP000000311"/>
    </source>
</evidence>
<evidence type="ECO:0000256" key="3">
    <source>
        <dbReference type="ARBA" id="ARBA00022679"/>
    </source>
</evidence>
<dbReference type="InParanoid" id="E2AS59"/>
<name>E2AS59_CAMFO</name>
<evidence type="ECO:0000256" key="2">
    <source>
        <dbReference type="ARBA" id="ARBA00022676"/>
    </source>
</evidence>
<dbReference type="PANTHER" id="PTHR48043:SF159">
    <property type="entry name" value="EG:EG0003.4 PROTEIN-RELATED"/>
    <property type="match status" value="1"/>
</dbReference>
<evidence type="ECO:0000256" key="1">
    <source>
        <dbReference type="ARBA" id="ARBA00009995"/>
    </source>
</evidence>
<proteinExistence type="inferred from homology"/>
<evidence type="ECO:0000313" key="4">
    <source>
        <dbReference type="EMBL" id="EFN63730.1"/>
    </source>
</evidence>
<keyword evidence="5" id="KW-1185">Reference proteome</keyword>
<dbReference type="SUPFAM" id="SSF53756">
    <property type="entry name" value="UDP-Glycosyltransferase/glycogen phosphorylase"/>
    <property type="match status" value="1"/>
</dbReference>
<dbReference type="GO" id="GO:0008194">
    <property type="term" value="F:UDP-glycosyltransferase activity"/>
    <property type="evidence" value="ECO:0007669"/>
    <property type="project" value="TreeGrafter"/>
</dbReference>
<dbReference type="PANTHER" id="PTHR48043">
    <property type="entry name" value="EG:EG0003.4 PROTEIN-RELATED"/>
    <property type="match status" value="1"/>
</dbReference>
<keyword evidence="2" id="KW-0328">Glycosyltransferase</keyword>
<comment type="similarity">
    <text evidence="1">Belongs to the UDP-glycosyltransferase family.</text>
</comment>
<protein>
    <submittedName>
        <fullName evidence="4">Uncharacterized protein</fullName>
    </submittedName>
</protein>
<sequence length="215" mass="24913">MTDSALSHPVMQRLISPNSTEKFDLIIVECLFYDAFYALSYHFDAPLIGIASVPPLTVHHYAFGNPISWAYLPDVLFDSGENMNLLERIINIYYSLYQIVWYRYMIIPVQEKMVRKYFGDSVPLAHQLISNMDLLLSNFHPFLYPHAHVPGIIPIRGSRPINQYNHNLTQVHISNNIKISLLTKSINIQKFLQHLITYETILRINTCKKNTAKSF</sequence>
<organism evidence="5">
    <name type="scientific">Camponotus floridanus</name>
    <name type="common">Florida carpenter ant</name>
    <dbReference type="NCBI Taxonomy" id="104421"/>
    <lineage>
        <taxon>Eukaryota</taxon>
        <taxon>Metazoa</taxon>
        <taxon>Ecdysozoa</taxon>
        <taxon>Arthropoda</taxon>
        <taxon>Hexapoda</taxon>
        <taxon>Insecta</taxon>
        <taxon>Pterygota</taxon>
        <taxon>Neoptera</taxon>
        <taxon>Endopterygota</taxon>
        <taxon>Hymenoptera</taxon>
        <taxon>Apocrita</taxon>
        <taxon>Aculeata</taxon>
        <taxon>Formicoidea</taxon>
        <taxon>Formicidae</taxon>
        <taxon>Formicinae</taxon>
        <taxon>Camponotus</taxon>
    </lineage>
</organism>